<evidence type="ECO:0008006" key="3">
    <source>
        <dbReference type="Google" id="ProtNLM"/>
    </source>
</evidence>
<dbReference type="EMBL" id="JFZT01000039">
    <property type="protein sequence ID" value="EZQ06808.1"/>
    <property type="molecule type" value="Genomic_DNA"/>
</dbReference>
<dbReference type="Pfam" id="PF01886">
    <property type="entry name" value="DUF61"/>
    <property type="match status" value="1"/>
</dbReference>
<dbReference type="Proteomes" id="UP000024332">
    <property type="component" value="Unassembled WGS sequence"/>
</dbReference>
<dbReference type="OrthoDB" id="15458at2157"/>
<sequence length="137" mass="15327">MLDKIINLGLRDILSGLPSERVSIKDAVEGKLAISLNNGLVHTMEKKQVEEFSRNVPLYLWSLVKIPIILAKLPDPGEYSVSGSEWDVKALSYVLGREISTLYTPDVEELLKKYRTLIFITLGSNIFSLEDSSNEGM</sequence>
<dbReference type="STRING" id="1160895.CM19_05380"/>
<dbReference type="RefSeq" id="WP_048099341.1">
    <property type="nucleotide sequence ID" value="NZ_JFZT01000039.1"/>
</dbReference>
<evidence type="ECO:0000313" key="2">
    <source>
        <dbReference type="Proteomes" id="UP000024332"/>
    </source>
</evidence>
<name>A0A031LME0_9CREN</name>
<reference evidence="1 2" key="1">
    <citation type="submission" date="2014-03" db="EMBL/GenBank/DDBJ databases">
        <title>Draft genome sequence of the novel thermoacidophilic archaea Acidianus copahuensis ALE1 strain, isolated from Copahue volcanic area in Neuquen Argentina.</title>
        <authorList>
            <person name="Urbieta M.S."/>
            <person name="Rascovan N."/>
            <person name="Castro C."/>
            <person name="Revale S."/>
            <person name="Giaveno M.A."/>
            <person name="Vazquez M.P."/>
            <person name="Donati E.R."/>
        </authorList>
    </citation>
    <scope>NUCLEOTIDE SEQUENCE [LARGE SCALE GENOMIC DNA]</scope>
    <source>
        <strain evidence="1 2">ALE1</strain>
    </source>
</reference>
<protein>
    <recommendedName>
        <fullName evidence="3">DUF61 domain-containing protein</fullName>
    </recommendedName>
</protein>
<accession>A0A031LME0</accession>
<gene>
    <name evidence="1" type="ORF">CM19_05380</name>
</gene>
<organism evidence="1 2">
    <name type="scientific">Candidatus Acidianus copahuensis</name>
    <dbReference type="NCBI Taxonomy" id="1160895"/>
    <lineage>
        <taxon>Archaea</taxon>
        <taxon>Thermoproteota</taxon>
        <taxon>Thermoprotei</taxon>
        <taxon>Sulfolobales</taxon>
        <taxon>Sulfolobaceae</taxon>
        <taxon>Acidianus</taxon>
    </lineage>
</organism>
<evidence type="ECO:0000313" key="1">
    <source>
        <dbReference type="EMBL" id="EZQ06808.1"/>
    </source>
</evidence>
<comment type="caution">
    <text evidence="1">The sequence shown here is derived from an EMBL/GenBank/DDBJ whole genome shotgun (WGS) entry which is preliminary data.</text>
</comment>
<proteinExistence type="predicted"/>
<dbReference type="InterPro" id="IPR002746">
    <property type="entry name" value="UPF0216"/>
</dbReference>
<keyword evidence="2" id="KW-1185">Reference proteome</keyword>
<dbReference type="AlphaFoldDB" id="A0A031LME0"/>